<dbReference type="GO" id="GO:0006629">
    <property type="term" value="P:lipid metabolic process"/>
    <property type="evidence" value="ECO:0007669"/>
    <property type="project" value="InterPro"/>
</dbReference>
<organism evidence="3">
    <name type="scientific">Selaginella moellendorffii</name>
    <name type="common">Spikemoss</name>
    <dbReference type="NCBI Taxonomy" id="88036"/>
    <lineage>
        <taxon>Eukaryota</taxon>
        <taxon>Viridiplantae</taxon>
        <taxon>Streptophyta</taxon>
        <taxon>Embryophyta</taxon>
        <taxon>Tracheophyta</taxon>
        <taxon>Lycopodiopsida</taxon>
        <taxon>Selaginellales</taxon>
        <taxon>Selaginellaceae</taxon>
        <taxon>Selaginella</taxon>
    </lineage>
</organism>
<dbReference type="KEGG" id="smo:SELMODRAFT_443915"/>
<reference evidence="2 3" key="1">
    <citation type="journal article" date="2011" name="Science">
        <title>The Selaginella genome identifies genetic changes associated with the evolution of vascular plants.</title>
        <authorList>
            <person name="Banks J.A."/>
            <person name="Nishiyama T."/>
            <person name="Hasebe M."/>
            <person name="Bowman J.L."/>
            <person name="Gribskov M."/>
            <person name="dePamphilis C."/>
            <person name="Albert V.A."/>
            <person name="Aono N."/>
            <person name="Aoyama T."/>
            <person name="Ambrose B.A."/>
            <person name="Ashton N.W."/>
            <person name="Axtell M.J."/>
            <person name="Barker E."/>
            <person name="Barker M.S."/>
            <person name="Bennetzen J.L."/>
            <person name="Bonawitz N.D."/>
            <person name="Chapple C."/>
            <person name="Cheng C."/>
            <person name="Correa L.G."/>
            <person name="Dacre M."/>
            <person name="DeBarry J."/>
            <person name="Dreyer I."/>
            <person name="Elias M."/>
            <person name="Engstrom E.M."/>
            <person name="Estelle M."/>
            <person name="Feng L."/>
            <person name="Finet C."/>
            <person name="Floyd S.K."/>
            <person name="Frommer W.B."/>
            <person name="Fujita T."/>
            <person name="Gramzow L."/>
            <person name="Gutensohn M."/>
            <person name="Harholt J."/>
            <person name="Hattori M."/>
            <person name="Heyl A."/>
            <person name="Hirai T."/>
            <person name="Hiwatashi Y."/>
            <person name="Ishikawa M."/>
            <person name="Iwata M."/>
            <person name="Karol K.G."/>
            <person name="Koehler B."/>
            <person name="Kolukisaoglu U."/>
            <person name="Kubo M."/>
            <person name="Kurata T."/>
            <person name="Lalonde S."/>
            <person name="Li K."/>
            <person name="Li Y."/>
            <person name="Litt A."/>
            <person name="Lyons E."/>
            <person name="Manning G."/>
            <person name="Maruyama T."/>
            <person name="Michael T.P."/>
            <person name="Mikami K."/>
            <person name="Miyazaki S."/>
            <person name="Morinaga S."/>
            <person name="Murata T."/>
            <person name="Mueller-Roeber B."/>
            <person name="Nelson D.R."/>
            <person name="Obara M."/>
            <person name="Oguri Y."/>
            <person name="Olmstead R.G."/>
            <person name="Onodera N."/>
            <person name="Petersen B.L."/>
            <person name="Pils B."/>
            <person name="Prigge M."/>
            <person name="Rensing S.A."/>
            <person name="Riano-Pachon D.M."/>
            <person name="Roberts A.W."/>
            <person name="Sato Y."/>
            <person name="Scheller H.V."/>
            <person name="Schulz B."/>
            <person name="Schulz C."/>
            <person name="Shakirov E.V."/>
            <person name="Shibagaki N."/>
            <person name="Shinohara N."/>
            <person name="Shippen D.E."/>
            <person name="Soerensen I."/>
            <person name="Sotooka R."/>
            <person name="Sugimoto N."/>
            <person name="Sugita M."/>
            <person name="Sumikawa N."/>
            <person name="Tanurdzic M."/>
            <person name="Theissen G."/>
            <person name="Ulvskov P."/>
            <person name="Wakazuki S."/>
            <person name="Weng J.K."/>
            <person name="Willats W.W."/>
            <person name="Wipf D."/>
            <person name="Wolf P.G."/>
            <person name="Yang L."/>
            <person name="Zimmer A.D."/>
            <person name="Zhu Q."/>
            <person name="Mitros T."/>
            <person name="Hellsten U."/>
            <person name="Loque D."/>
            <person name="Otillar R."/>
            <person name="Salamov A."/>
            <person name="Schmutz J."/>
            <person name="Shapiro H."/>
            <person name="Lindquist E."/>
            <person name="Lucas S."/>
            <person name="Rokhsar D."/>
            <person name="Grigoriev I.V."/>
        </authorList>
    </citation>
    <scope>NUCLEOTIDE SEQUENCE [LARGE SCALE GENOMIC DNA]</scope>
</reference>
<dbReference type="Gene3D" id="3.40.50.1820">
    <property type="entry name" value="alpha/beta hydrolase"/>
    <property type="match status" value="1"/>
</dbReference>
<dbReference type="Gramene" id="EFJ20463">
    <property type="protein sequence ID" value="EFJ20463"/>
    <property type="gene ID" value="SELMODRAFT_443915"/>
</dbReference>
<name>D8S5J0_SELML</name>
<dbReference type="HOGENOM" id="CLU_032957_5_1_1"/>
<feature type="domain" description="Fungal lipase-type" evidence="1">
    <location>
        <begin position="89"/>
        <end position="226"/>
    </location>
</feature>
<dbReference type="InterPro" id="IPR051218">
    <property type="entry name" value="Sec_MonoDiacylglyc_Lipase"/>
</dbReference>
<dbReference type="OMA" id="ETDINGW"/>
<dbReference type="EMBL" id="GL377602">
    <property type="protein sequence ID" value="EFJ20463.1"/>
    <property type="molecule type" value="Genomic_DNA"/>
</dbReference>
<proteinExistence type="predicted"/>
<dbReference type="CDD" id="cd00519">
    <property type="entry name" value="Lipase_3"/>
    <property type="match status" value="1"/>
</dbReference>
<gene>
    <name evidence="2" type="ORF">SELMODRAFT_443915</name>
</gene>
<sequence length="301" mass="33863">MAASPTSSTADVVLRSGADNSQKFNLTLAKILVEYASAVYVDDPAELWQWSCDRCNSRTKGFELVDLIIDVKHCLQAFVGLDRNLGAIVMAFRGTQESSVQNWVEDLYFRQLDFHYPGCVDAMVHHGFYSAYHNTTLRPRVLAAVHALVGQHKDLKLMITGHSMGGAMATFAALDLVVNHKLENVHVVTFGQPRVGNPAFADYYRAMVPDTIRMTHAHDLVPHLPPYYPFFGERTYHHFATEVWIYSCEMDILTYDVFRVCDDSGEDPTCCRSVVGNSVSDHLMYLGVFLKAEPFLQRQSS</sequence>
<dbReference type="InterPro" id="IPR002921">
    <property type="entry name" value="Fungal_lipase-type"/>
</dbReference>
<dbReference type="AlphaFoldDB" id="D8S5J0"/>
<protein>
    <recommendedName>
        <fullName evidence="1">Fungal lipase-type domain-containing protein</fullName>
    </recommendedName>
</protein>
<evidence type="ECO:0000259" key="1">
    <source>
        <dbReference type="Pfam" id="PF01764"/>
    </source>
</evidence>
<dbReference type="PANTHER" id="PTHR45856:SF11">
    <property type="entry name" value="FUNGAL LIPASE-LIKE DOMAIN-CONTAINING PROTEIN"/>
    <property type="match status" value="1"/>
</dbReference>
<evidence type="ECO:0000313" key="3">
    <source>
        <dbReference type="Proteomes" id="UP000001514"/>
    </source>
</evidence>
<dbReference type="InParanoid" id="D8S5J0"/>
<dbReference type="eggNOG" id="KOG4569">
    <property type="taxonomic scope" value="Eukaryota"/>
</dbReference>
<dbReference type="FunCoup" id="D8S5J0">
    <property type="interactions" value="318"/>
</dbReference>
<keyword evidence="3" id="KW-1185">Reference proteome</keyword>
<dbReference type="SUPFAM" id="SSF53474">
    <property type="entry name" value="alpha/beta-Hydrolases"/>
    <property type="match status" value="1"/>
</dbReference>
<evidence type="ECO:0000313" key="2">
    <source>
        <dbReference type="EMBL" id="EFJ20463.1"/>
    </source>
</evidence>
<dbReference type="Proteomes" id="UP000001514">
    <property type="component" value="Unassembled WGS sequence"/>
</dbReference>
<accession>D8S5J0</accession>
<dbReference type="Pfam" id="PF01764">
    <property type="entry name" value="Lipase_3"/>
    <property type="match status" value="1"/>
</dbReference>
<dbReference type="PANTHER" id="PTHR45856">
    <property type="entry name" value="ALPHA/BETA-HYDROLASES SUPERFAMILY PROTEIN"/>
    <property type="match status" value="1"/>
</dbReference>
<dbReference type="InterPro" id="IPR029058">
    <property type="entry name" value="AB_hydrolase_fold"/>
</dbReference>